<dbReference type="Proteomes" id="UP000594638">
    <property type="component" value="Unassembled WGS sequence"/>
</dbReference>
<feature type="domain" description="HTH myb-type" evidence="9">
    <location>
        <begin position="60"/>
        <end position="114"/>
    </location>
</feature>
<comment type="subcellular location">
    <subcellularLocation>
        <location evidence="1">Nucleus</location>
    </subcellularLocation>
</comment>
<dbReference type="EMBL" id="CACTIH010009317">
    <property type="protein sequence ID" value="CAA3029562.1"/>
    <property type="molecule type" value="Genomic_DNA"/>
</dbReference>
<dbReference type="InterPro" id="IPR006447">
    <property type="entry name" value="Myb_dom_plants"/>
</dbReference>
<evidence type="ECO:0000256" key="2">
    <source>
        <dbReference type="ARBA" id="ARBA00023015"/>
    </source>
</evidence>
<evidence type="ECO:0000256" key="4">
    <source>
        <dbReference type="ARBA" id="ARBA00023163"/>
    </source>
</evidence>
<dbReference type="AlphaFoldDB" id="A0A8S0V864"/>
<evidence type="ECO:0000313" key="10">
    <source>
        <dbReference type="EMBL" id="CAA3029562.1"/>
    </source>
</evidence>
<dbReference type="SMART" id="SM00717">
    <property type="entry name" value="SANT"/>
    <property type="match status" value="1"/>
</dbReference>
<dbReference type="FunFam" id="1.10.10.60:FF:000023">
    <property type="entry name" value="protein REVEILLE 6 isoform X1"/>
    <property type="match status" value="1"/>
</dbReference>
<dbReference type="Gramene" id="OE9A050252T6">
    <property type="protein sequence ID" value="OE9A050252C6"/>
    <property type="gene ID" value="OE9A050252"/>
</dbReference>
<dbReference type="GO" id="GO:0003677">
    <property type="term" value="F:DNA binding"/>
    <property type="evidence" value="ECO:0007669"/>
    <property type="project" value="UniProtKB-KW"/>
</dbReference>
<keyword evidence="4" id="KW-0804">Transcription</keyword>
<dbReference type="PROSITE" id="PS51294">
    <property type="entry name" value="HTH_MYB"/>
    <property type="match status" value="1"/>
</dbReference>
<feature type="compositionally biased region" description="Basic residues" evidence="6">
    <location>
        <begin position="134"/>
        <end position="144"/>
    </location>
</feature>
<feature type="domain" description="Myb-like" evidence="7">
    <location>
        <begin position="60"/>
        <end position="110"/>
    </location>
</feature>
<keyword evidence="3" id="KW-0238">DNA-binding</keyword>
<gene>
    <name evidence="10" type="ORF">OLEA9_A050252</name>
</gene>
<dbReference type="NCBIfam" id="TIGR01557">
    <property type="entry name" value="myb_SHAQKYF"/>
    <property type="match status" value="1"/>
</dbReference>
<reference evidence="10 11" key="1">
    <citation type="submission" date="2019-12" db="EMBL/GenBank/DDBJ databases">
        <authorList>
            <person name="Alioto T."/>
            <person name="Alioto T."/>
            <person name="Gomez Garrido J."/>
        </authorList>
    </citation>
    <scope>NUCLEOTIDE SEQUENCE [LARGE SCALE GENOMIC DNA]</scope>
</reference>
<protein>
    <submittedName>
        <fullName evidence="10">REVEILLE 1-like isoform X1</fullName>
    </submittedName>
</protein>
<organism evidence="10 11">
    <name type="scientific">Olea europaea subsp. europaea</name>
    <dbReference type="NCBI Taxonomy" id="158383"/>
    <lineage>
        <taxon>Eukaryota</taxon>
        <taxon>Viridiplantae</taxon>
        <taxon>Streptophyta</taxon>
        <taxon>Embryophyta</taxon>
        <taxon>Tracheophyta</taxon>
        <taxon>Spermatophyta</taxon>
        <taxon>Magnoliopsida</taxon>
        <taxon>eudicotyledons</taxon>
        <taxon>Gunneridae</taxon>
        <taxon>Pentapetalae</taxon>
        <taxon>asterids</taxon>
        <taxon>lamiids</taxon>
        <taxon>Lamiales</taxon>
        <taxon>Oleaceae</taxon>
        <taxon>Oleeae</taxon>
        <taxon>Olea</taxon>
    </lineage>
</organism>
<dbReference type="Gene3D" id="1.10.10.60">
    <property type="entry name" value="Homeodomain-like"/>
    <property type="match status" value="1"/>
</dbReference>
<dbReference type="PANTHER" id="PTHR12802:SF155">
    <property type="entry name" value="DEUBIQUITINASE MYSM1"/>
    <property type="match status" value="1"/>
</dbReference>
<dbReference type="PROSITE" id="PS50090">
    <property type="entry name" value="MYB_LIKE"/>
    <property type="match status" value="1"/>
</dbReference>
<dbReference type="GO" id="GO:0010468">
    <property type="term" value="P:regulation of gene expression"/>
    <property type="evidence" value="ECO:0007669"/>
    <property type="project" value="UniProtKB-ARBA"/>
</dbReference>
<keyword evidence="2" id="KW-0805">Transcription regulation</keyword>
<keyword evidence="5" id="KW-0539">Nucleus</keyword>
<dbReference type="OrthoDB" id="118550at2759"/>
<dbReference type="PROSITE" id="PS51293">
    <property type="entry name" value="SANT"/>
    <property type="match status" value="1"/>
</dbReference>
<keyword evidence="11" id="KW-1185">Reference proteome</keyword>
<feature type="region of interest" description="Disordered" evidence="6">
    <location>
        <begin position="120"/>
        <end position="181"/>
    </location>
</feature>
<evidence type="ECO:0000259" key="9">
    <source>
        <dbReference type="PROSITE" id="PS51294"/>
    </source>
</evidence>
<evidence type="ECO:0000259" key="7">
    <source>
        <dbReference type="PROSITE" id="PS50090"/>
    </source>
</evidence>
<evidence type="ECO:0000256" key="3">
    <source>
        <dbReference type="ARBA" id="ARBA00023125"/>
    </source>
</evidence>
<feature type="compositionally biased region" description="Basic and acidic residues" evidence="6">
    <location>
        <begin position="423"/>
        <end position="432"/>
    </location>
</feature>
<dbReference type="InterPro" id="IPR017884">
    <property type="entry name" value="SANT_dom"/>
</dbReference>
<evidence type="ECO:0000259" key="8">
    <source>
        <dbReference type="PROSITE" id="PS51293"/>
    </source>
</evidence>
<accession>A0A8S0V864</accession>
<dbReference type="CDD" id="cd00167">
    <property type="entry name" value="SANT"/>
    <property type="match status" value="1"/>
</dbReference>
<comment type="caution">
    <text evidence="10">The sequence shown here is derived from an EMBL/GenBank/DDBJ whole genome shotgun (WGS) entry which is preliminary data.</text>
</comment>
<dbReference type="Pfam" id="PF00249">
    <property type="entry name" value="Myb_DNA-binding"/>
    <property type="match status" value="1"/>
</dbReference>
<feature type="region of interest" description="Disordered" evidence="6">
    <location>
        <begin position="408"/>
        <end position="435"/>
    </location>
</feature>
<dbReference type="GO" id="GO:0005634">
    <property type="term" value="C:nucleus"/>
    <property type="evidence" value="ECO:0007669"/>
    <property type="project" value="UniProtKB-SubCell"/>
</dbReference>
<evidence type="ECO:0000313" key="11">
    <source>
        <dbReference type="Proteomes" id="UP000594638"/>
    </source>
</evidence>
<name>A0A8S0V864_OLEEU</name>
<feature type="region of interest" description="Disordered" evidence="6">
    <location>
        <begin position="224"/>
        <end position="247"/>
    </location>
</feature>
<evidence type="ECO:0000256" key="5">
    <source>
        <dbReference type="ARBA" id="ARBA00023242"/>
    </source>
</evidence>
<dbReference type="SUPFAM" id="SSF46689">
    <property type="entry name" value="Homeodomain-like"/>
    <property type="match status" value="1"/>
</dbReference>
<evidence type="ECO:0000256" key="6">
    <source>
        <dbReference type="SAM" id="MobiDB-lite"/>
    </source>
</evidence>
<evidence type="ECO:0000256" key="1">
    <source>
        <dbReference type="ARBA" id="ARBA00004123"/>
    </source>
</evidence>
<dbReference type="InterPro" id="IPR009057">
    <property type="entry name" value="Homeodomain-like_sf"/>
</dbReference>
<feature type="compositionally biased region" description="Polar residues" evidence="6">
    <location>
        <begin position="227"/>
        <end position="246"/>
    </location>
</feature>
<proteinExistence type="predicted"/>
<feature type="compositionally biased region" description="Low complexity" evidence="6">
    <location>
        <begin position="162"/>
        <end position="172"/>
    </location>
</feature>
<dbReference type="InterPro" id="IPR017930">
    <property type="entry name" value="Myb_dom"/>
</dbReference>
<feature type="domain" description="SANT" evidence="8">
    <location>
        <begin position="63"/>
        <end position="114"/>
    </location>
</feature>
<sequence length="487" mass="53574">MVSSAMDSQGQSEGTGSDIILPASKQIPLKIGMPSIKGIMFKEHLTPEDDFASKVRKPYTITKQRERWTEEEHKKFLEALKLYGRAWRKIEEHVGTKTAVQIRSHAQKFFSKVVRESNSGDACSVKPIDIPPPRPKRKPMHPYPRKQVSPIKNVISVLEKPSSSASPNLSSSEQENQSPTSVLSATGLDATMDSDMSNESPSPISSAAVNGGAFFSSEATNFLPAESKSSPSQEYVHSSTEEQTPSKLELPYQDNALVKEESTGSATQCLKLFGKTFLVTDPQSQGPSYPTETCKMQELDRNDGACYQALPWNVVLLSSSSSHSDWTSSGTSHRLPEPFHYIESMDNESNHVEASLCGYAAHAPSQILNPIPIKVRQSFDKREEEKYGGKDGFLLGLNTDIGSASLVGDKNGEVESQSSNLSIEREGKESREAGSLYSRISTKARTNTIGCKKGFVPYKRCLAERDLALSAMIAGEEREEQRIRLCL</sequence>
<dbReference type="InterPro" id="IPR001005">
    <property type="entry name" value="SANT/Myb"/>
</dbReference>
<dbReference type="PANTHER" id="PTHR12802">
    <property type="entry name" value="SWI/SNF COMPLEX-RELATED"/>
    <property type="match status" value="1"/>
</dbReference>